<dbReference type="EMBL" id="LVJN01000019">
    <property type="protein sequence ID" value="OSM04112.1"/>
    <property type="molecule type" value="Genomic_DNA"/>
</dbReference>
<gene>
    <name evidence="2" type="ORF">MAIT1_03622</name>
</gene>
<dbReference type="InterPro" id="IPR036291">
    <property type="entry name" value="NAD(P)-bd_dom_sf"/>
</dbReference>
<dbReference type="InterPro" id="IPR050177">
    <property type="entry name" value="Lipid_A_modif_metabolic_enz"/>
</dbReference>
<protein>
    <submittedName>
        <fullName evidence="2">Putative NAD-dependent epimerase/dehydratase</fullName>
    </submittedName>
</protein>
<evidence type="ECO:0000259" key="1">
    <source>
        <dbReference type="Pfam" id="PF01370"/>
    </source>
</evidence>
<accession>A0A1Y2K6Z2</accession>
<evidence type="ECO:0000313" key="3">
    <source>
        <dbReference type="Proteomes" id="UP000194003"/>
    </source>
</evidence>
<dbReference type="PANTHER" id="PTHR43245:SF53">
    <property type="entry name" value="EPIMERASE-RELATED"/>
    <property type="match status" value="1"/>
</dbReference>
<sequence>MVRRHSKHIYLEFDVKKYLITGGLGFIGSHLGDALLAQGHHVRILDDLSTGHLSNVQQDKCEIFIGSVEDKNAVDRAMEGMDGCFHLAAIASVQRSNEDWAGTHAANQTGSVNVFNAARFANPAGPIPVVYASSAAVYGNCDQLPIVESAGKDPLTAYGADKLGSELHAAVAGRAHGVPTVGLRFFNVYGPRQDPSSPYSGVISIFVDRIAKAQSPTVFGDGGQTRDFIFVFDVVNHLLAAMQKATPKPQAFNVCTGQATSIVTLGEQLIAAMGQSVTINHGPAREGDIRHSQGNPQNAVATLEVKAQTPLDEGLKQLVAWVAAQGG</sequence>
<organism evidence="2 3">
    <name type="scientific">Magnetofaba australis IT-1</name>
    <dbReference type="NCBI Taxonomy" id="1434232"/>
    <lineage>
        <taxon>Bacteria</taxon>
        <taxon>Pseudomonadati</taxon>
        <taxon>Pseudomonadota</taxon>
        <taxon>Magnetococcia</taxon>
        <taxon>Magnetococcales</taxon>
        <taxon>Magnetococcaceae</taxon>
        <taxon>Magnetofaba</taxon>
    </lineage>
</organism>
<evidence type="ECO:0000313" key="2">
    <source>
        <dbReference type="EMBL" id="OSM04112.1"/>
    </source>
</evidence>
<dbReference type="InterPro" id="IPR001509">
    <property type="entry name" value="Epimerase_deHydtase"/>
</dbReference>
<dbReference type="PANTHER" id="PTHR43245">
    <property type="entry name" value="BIFUNCTIONAL POLYMYXIN RESISTANCE PROTEIN ARNA"/>
    <property type="match status" value="1"/>
</dbReference>
<dbReference type="Pfam" id="PF01370">
    <property type="entry name" value="Epimerase"/>
    <property type="match status" value="1"/>
</dbReference>
<reference evidence="2 3" key="1">
    <citation type="journal article" date="2016" name="BMC Genomics">
        <title>Combined genomic and structural analyses of a cultured magnetotactic bacterium reveals its niche adaptation to a dynamic environment.</title>
        <authorList>
            <person name="Araujo A.C."/>
            <person name="Morillo V."/>
            <person name="Cypriano J."/>
            <person name="Teixeira L.C."/>
            <person name="Leao P."/>
            <person name="Lyra S."/>
            <person name="Almeida L.G."/>
            <person name="Bazylinski D.A."/>
            <person name="Vasconcellos A.T."/>
            <person name="Abreu F."/>
            <person name="Lins U."/>
        </authorList>
    </citation>
    <scope>NUCLEOTIDE SEQUENCE [LARGE SCALE GENOMIC DNA]</scope>
    <source>
        <strain evidence="2 3">IT-1</strain>
    </source>
</reference>
<name>A0A1Y2K6Z2_9PROT</name>
<dbReference type="Gene3D" id="3.40.50.720">
    <property type="entry name" value="NAD(P)-binding Rossmann-like Domain"/>
    <property type="match status" value="1"/>
</dbReference>
<dbReference type="Gene3D" id="3.90.25.10">
    <property type="entry name" value="UDP-galactose 4-epimerase, domain 1"/>
    <property type="match status" value="1"/>
</dbReference>
<dbReference type="AlphaFoldDB" id="A0A1Y2K6Z2"/>
<keyword evidence="3" id="KW-1185">Reference proteome</keyword>
<dbReference type="SUPFAM" id="SSF51735">
    <property type="entry name" value="NAD(P)-binding Rossmann-fold domains"/>
    <property type="match status" value="1"/>
</dbReference>
<proteinExistence type="predicted"/>
<dbReference type="Proteomes" id="UP000194003">
    <property type="component" value="Unassembled WGS sequence"/>
</dbReference>
<dbReference type="STRING" id="1434232.MAIT1_03622"/>
<comment type="caution">
    <text evidence="2">The sequence shown here is derived from an EMBL/GenBank/DDBJ whole genome shotgun (WGS) entry which is preliminary data.</text>
</comment>
<feature type="domain" description="NAD-dependent epimerase/dehydratase" evidence="1">
    <location>
        <begin position="19"/>
        <end position="255"/>
    </location>
</feature>